<name>A0A0D2VEY9_GOSRA</name>
<evidence type="ECO:0000259" key="12">
    <source>
        <dbReference type="PROSITE" id="PS51485"/>
    </source>
</evidence>
<keyword evidence="5 11" id="KW-0472">Membrane</keyword>
<dbReference type="Proteomes" id="UP000032304">
    <property type="component" value="Chromosome 13"/>
</dbReference>
<evidence type="ECO:0000256" key="4">
    <source>
        <dbReference type="ARBA" id="ARBA00022729"/>
    </source>
</evidence>
<dbReference type="PANTHER" id="PTHR33021">
    <property type="entry name" value="BLUE COPPER PROTEIN"/>
    <property type="match status" value="1"/>
</dbReference>
<feature type="non-terminal residue" evidence="13">
    <location>
        <position position="1"/>
    </location>
</feature>
<dbReference type="FunFam" id="2.60.40.420:FF:000010">
    <property type="entry name" value="Early nodulin-like protein 1"/>
    <property type="match status" value="1"/>
</dbReference>
<sequence>SLNFQKWVSSAFFEATCVSLYIFINLPFFLNQKRNKVSIMKFHILLTLFLVLFVSFLSSSNCYTFYVDWVLHPKEKYNDWAGKMRFQVNDTIIFKYEKGSDSVLLVQKDDYDKCERKQPLMEMNNGSSEFKYPHSGPFYFISGKEGHCQKGQKMITVVMAVRHGTPSIHPPTAPSPKHHGPVTPGPAHSPYHHGPVAKPPTGSSPVPALAPGPIAKPPTGSSPVPALAPGPIAKSPTALTPGPAQSPYHHGPISNPPTASSPAPYSGPALSPTHHGPSPSPTAEGPIATPPSPQAPTTPVSSPPGEAPVSGPPAPPQGPSPSSSSSSPPPAGSQTQTSTPPGGSPPKSSATSIYSSTVVLAASLLFNMVFGSLTCGF</sequence>
<dbReference type="Pfam" id="PF02298">
    <property type="entry name" value="Cu_bind_like"/>
    <property type="match status" value="1"/>
</dbReference>
<dbReference type="OMA" id="AWNAPSS"/>
<evidence type="ECO:0000256" key="8">
    <source>
        <dbReference type="ARBA" id="ARBA00023288"/>
    </source>
</evidence>
<feature type="domain" description="Phytocyanin" evidence="12">
    <location>
        <begin position="63"/>
        <end position="160"/>
    </location>
</feature>
<evidence type="ECO:0000256" key="1">
    <source>
        <dbReference type="ARBA" id="ARBA00004609"/>
    </source>
</evidence>
<keyword evidence="2" id="KW-1003">Cell membrane</keyword>
<dbReference type="PANTHER" id="PTHR33021:SF521">
    <property type="entry name" value="PHYTOCYANIN DOMAIN-CONTAINING PROTEIN"/>
    <property type="match status" value="1"/>
</dbReference>
<dbReference type="EMBL" id="CM001752">
    <property type="protein sequence ID" value="KJB81981.1"/>
    <property type="molecule type" value="Genomic_DNA"/>
</dbReference>
<evidence type="ECO:0000256" key="5">
    <source>
        <dbReference type="ARBA" id="ARBA00023136"/>
    </source>
</evidence>
<dbReference type="eggNOG" id="ENOG502RZ81">
    <property type="taxonomic scope" value="Eukaryota"/>
</dbReference>
<keyword evidence="11" id="KW-1133">Transmembrane helix</keyword>
<proteinExistence type="inferred from homology"/>
<feature type="region of interest" description="Disordered" evidence="10">
    <location>
        <begin position="164"/>
        <end position="351"/>
    </location>
</feature>
<keyword evidence="14" id="KW-1185">Reference proteome</keyword>
<dbReference type="InterPro" id="IPR008972">
    <property type="entry name" value="Cupredoxin"/>
</dbReference>
<keyword evidence="4" id="KW-0732">Signal</keyword>
<evidence type="ECO:0000256" key="10">
    <source>
        <dbReference type="SAM" id="MobiDB-lite"/>
    </source>
</evidence>
<dbReference type="SUPFAM" id="SSF49503">
    <property type="entry name" value="Cupredoxins"/>
    <property type="match status" value="1"/>
</dbReference>
<accession>A0A0D2VEY9</accession>
<dbReference type="GO" id="GO:0005886">
    <property type="term" value="C:plasma membrane"/>
    <property type="evidence" value="ECO:0007669"/>
    <property type="project" value="UniProtKB-SubCell"/>
</dbReference>
<feature type="transmembrane region" description="Helical" evidence="11">
    <location>
        <begin position="42"/>
        <end position="66"/>
    </location>
</feature>
<evidence type="ECO:0000256" key="3">
    <source>
        <dbReference type="ARBA" id="ARBA00022622"/>
    </source>
</evidence>
<dbReference type="Gramene" id="KJB81981">
    <property type="protein sequence ID" value="KJB81981"/>
    <property type="gene ID" value="B456_013G170300"/>
</dbReference>
<dbReference type="GO" id="GO:0098552">
    <property type="term" value="C:side of membrane"/>
    <property type="evidence" value="ECO:0007669"/>
    <property type="project" value="UniProtKB-KW"/>
</dbReference>
<evidence type="ECO:0000256" key="6">
    <source>
        <dbReference type="ARBA" id="ARBA00023157"/>
    </source>
</evidence>
<feature type="compositionally biased region" description="Low complexity" evidence="10">
    <location>
        <begin position="320"/>
        <end position="351"/>
    </location>
</feature>
<dbReference type="CDD" id="cd11019">
    <property type="entry name" value="OsENODL1_like"/>
    <property type="match status" value="1"/>
</dbReference>
<dbReference type="Gene3D" id="2.60.40.420">
    <property type="entry name" value="Cupredoxins - blue copper proteins"/>
    <property type="match status" value="1"/>
</dbReference>
<keyword evidence="8" id="KW-0449">Lipoprotein</keyword>
<comment type="subcellular location">
    <subcellularLocation>
        <location evidence="1">Cell membrane</location>
        <topology evidence="1">Lipid-anchor</topology>
        <topology evidence="1">GPI-anchor</topology>
    </subcellularLocation>
</comment>
<protein>
    <recommendedName>
        <fullName evidence="12">Phytocyanin domain-containing protein</fullName>
    </recommendedName>
</protein>
<evidence type="ECO:0000256" key="2">
    <source>
        <dbReference type="ARBA" id="ARBA00022475"/>
    </source>
</evidence>
<keyword evidence="6" id="KW-1015">Disulfide bond</keyword>
<evidence type="ECO:0000256" key="9">
    <source>
        <dbReference type="ARBA" id="ARBA00035011"/>
    </source>
</evidence>
<evidence type="ECO:0000256" key="7">
    <source>
        <dbReference type="ARBA" id="ARBA00023180"/>
    </source>
</evidence>
<evidence type="ECO:0000256" key="11">
    <source>
        <dbReference type="SAM" id="Phobius"/>
    </source>
</evidence>
<keyword evidence="3" id="KW-0336">GPI-anchor</keyword>
<organism evidence="13 14">
    <name type="scientific">Gossypium raimondii</name>
    <name type="common">Peruvian cotton</name>
    <name type="synonym">Gossypium klotzschianum subsp. raimondii</name>
    <dbReference type="NCBI Taxonomy" id="29730"/>
    <lineage>
        <taxon>Eukaryota</taxon>
        <taxon>Viridiplantae</taxon>
        <taxon>Streptophyta</taxon>
        <taxon>Embryophyta</taxon>
        <taxon>Tracheophyta</taxon>
        <taxon>Spermatophyta</taxon>
        <taxon>Magnoliopsida</taxon>
        <taxon>eudicotyledons</taxon>
        <taxon>Gunneridae</taxon>
        <taxon>Pentapetalae</taxon>
        <taxon>rosids</taxon>
        <taxon>malvids</taxon>
        <taxon>Malvales</taxon>
        <taxon>Malvaceae</taxon>
        <taxon>Malvoideae</taxon>
        <taxon>Gossypium</taxon>
    </lineage>
</organism>
<comment type="similarity">
    <text evidence="9">Belongs to the early nodulin-like (ENODL) family.</text>
</comment>
<feature type="transmembrane region" description="Helical" evidence="11">
    <location>
        <begin position="12"/>
        <end position="30"/>
    </location>
</feature>
<dbReference type="GO" id="GO:0009055">
    <property type="term" value="F:electron transfer activity"/>
    <property type="evidence" value="ECO:0007669"/>
    <property type="project" value="InterPro"/>
</dbReference>
<dbReference type="InterPro" id="IPR039391">
    <property type="entry name" value="Phytocyanin-like"/>
</dbReference>
<evidence type="ECO:0000313" key="13">
    <source>
        <dbReference type="EMBL" id="KJB81981.1"/>
    </source>
</evidence>
<keyword evidence="7" id="KW-0325">Glycoprotein</keyword>
<dbReference type="InterPro" id="IPR003245">
    <property type="entry name" value="Phytocyanin_dom"/>
</dbReference>
<dbReference type="AlphaFoldDB" id="A0A0D2VEY9"/>
<keyword evidence="11" id="KW-0812">Transmembrane</keyword>
<gene>
    <name evidence="13" type="ORF">B456_013G170300</name>
</gene>
<evidence type="ECO:0000313" key="14">
    <source>
        <dbReference type="Proteomes" id="UP000032304"/>
    </source>
</evidence>
<reference evidence="13 14" key="1">
    <citation type="journal article" date="2012" name="Nature">
        <title>Repeated polyploidization of Gossypium genomes and the evolution of spinnable cotton fibres.</title>
        <authorList>
            <person name="Paterson A.H."/>
            <person name="Wendel J.F."/>
            <person name="Gundlach H."/>
            <person name="Guo H."/>
            <person name="Jenkins J."/>
            <person name="Jin D."/>
            <person name="Llewellyn D."/>
            <person name="Showmaker K.C."/>
            <person name="Shu S."/>
            <person name="Udall J."/>
            <person name="Yoo M.J."/>
            <person name="Byers R."/>
            <person name="Chen W."/>
            <person name="Doron-Faigenboim A."/>
            <person name="Duke M.V."/>
            <person name="Gong L."/>
            <person name="Grimwood J."/>
            <person name="Grover C."/>
            <person name="Grupp K."/>
            <person name="Hu G."/>
            <person name="Lee T.H."/>
            <person name="Li J."/>
            <person name="Lin L."/>
            <person name="Liu T."/>
            <person name="Marler B.S."/>
            <person name="Page J.T."/>
            <person name="Roberts A.W."/>
            <person name="Romanel E."/>
            <person name="Sanders W.S."/>
            <person name="Szadkowski E."/>
            <person name="Tan X."/>
            <person name="Tang H."/>
            <person name="Xu C."/>
            <person name="Wang J."/>
            <person name="Wang Z."/>
            <person name="Zhang D."/>
            <person name="Zhang L."/>
            <person name="Ashrafi H."/>
            <person name="Bedon F."/>
            <person name="Bowers J.E."/>
            <person name="Brubaker C.L."/>
            <person name="Chee P.W."/>
            <person name="Das S."/>
            <person name="Gingle A.R."/>
            <person name="Haigler C.H."/>
            <person name="Harker D."/>
            <person name="Hoffmann L.V."/>
            <person name="Hovav R."/>
            <person name="Jones D.C."/>
            <person name="Lemke C."/>
            <person name="Mansoor S."/>
            <person name="ur Rahman M."/>
            <person name="Rainville L.N."/>
            <person name="Rambani A."/>
            <person name="Reddy U.K."/>
            <person name="Rong J.K."/>
            <person name="Saranga Y."/>
            <person name="Scheffler B.E."/>
            <person name="Scheffler J.A."/>
            <person name="Stelly D.M."/>
            <person name="Triplett B.A."/>
            <person name="Van Deynze A."/>
            <person name="Vaslin M.F."/>
            <person name="Waghmare V.N."/>
            <person name="Walford S.A."/>
            <person name="Wright R.J."/>
            <person name="Zaki E.A."/>
            <person name="Zhang T."/>
            <person name="Dennis E.S."/>
            <person name="Mayer K.F."/>
            <person name="Peterson D.G."/>
            <person name="Rokhsar D.S."/>
            <person name="Wang X."/>
            <person name="Schmutz J."/>
        </authorList>
    </citation>
    <scope>NUCLEOTIDE SEQUENCE [LARGE SCALE GENOMIC DNA]</scope>
</reference>
<dbReference type="InterPro" id="IPR041846">
    <property type="entry name" value="ENL_dom"/>
</dbReference>
<feature type="compositionally biased region" description="Pro residues" evidence="10">
    <location>
        <begin position="288"/>
        <end position="319"/>
    </location>
</feature>
<dbReference type="PROSITE" id="PS51485">
    <property type="entry name" value="PHYTOCYANIN"/>
    <property type="match status" value="1"/>
</dbReference>
<dbReference type="PRINTS" id="PR01217">
    <property type="entry name" value="PRICHEXTENSN"/>
</dbReference>